<proteinExistence type="predicted"/>
<dbReference type="Gene3D" id="3.40.50.720">
    <property type="entry name" value="NAD(P)-binding Rossmann-like Domain"/>
    <property type="match status" value="1"/>
</dbReference>
<evidence type="ECO:0000313" key="2">
    <source>
        <dbReference type="EMBL" id="KSA00471.1"/>
    </source>
</evidence>
<evidence type="ECO:0008006" key="4">
    <source>
        <dbReference type="Google" id="ProtNLM"/>
    </source>
</evidence>
<comment type="caution">
    <text evidence="2">The sequence shown here is derived from an EMBL/GenBank/DDBJ whole genome shotgun (WGS) entry which is preliminary data.</text>
</comment>
<dbReference type="OrthoDB" id="2898509at2759"/>
<dbReference type="RefSeq" id="XP_015466573.1">
    <property type="nucleotide sequence ID" value="XM_015612577.1"/>
</dbReference>
<dbReference type="PANTHER" id="PTHR47534:SF3">
    <property type="entry name" value="ALCOHOL DEHYDROGENASE-LIKE C-TERMINAL DOMAIN-CONTAINING PROTEIN"/>
    <property type="match status" value="1"/>
</dbReference>
<protein>
    <recommendedName>
        <fullName evidence="4">Oxidoreductase</fullName>
    </recommendedName>
</protein>
<evidence type="ECO:0000313" key="3">
    <source>
        <dbReference type="Proteomes" id="UP000054251"/>
    </source>
</evidence>
<dbReference type="GeneID" id="26840757"/>
<dbReference type="InterPro" id="IPR036291">
    <property type="entry name" value="NAD(P)-bd_dom_sf"/>
</dbReference>
<dbReference type="Proteomes" id="UP000054251">
    <property type="component" value="Unassembled WGS sequence"/>
</dbReference>
<keyword evidence="3" id="KW-1185">Reference proteome</keyword>
<dbReference type="PRINTS" id="PR00081">
    <property type="entry name" value="GDHRDH"/>
</dbReference>
<dbReference type="SUPFAM" id="SSF51735">
    <property type="entry name" value="NAD(P)-binding Rossmann-fold domains"/>
    <property type="match status" value="1"/>
</dbReference>
<dbReference type="InterPro" id="IPR052228">
    <property type="entry name" value="Sec_Metab_Biosynth_Oxidored"/>
</dbReference>
<organism evidence="2 3">
    <name type="scientific">Debaryomyces fabryi</name>
    <dbReference type="NCBI Taxonomy" id="58627"/>
    <lineage>
        <taxon>Eukaryota</taxon>
        <taxon>Fungi</taxon>
        <taxon>Dikarya</taxon>
        <taxon>Ascomycota</taxon>
        <taxon>Saccharomycotina</taxon>
        <taxon>Pichiomycetes</taxon>
        <taxon>Debaryomycetaceae</taxon>
        <taxon>Debaryomyces</taxon>
    </lineage>
</organism>
<dbReference type="AlphaFoldDB" id="A0A0V1PW50"/>
<name>A0A0V1PW50_9ASCO</name>
<accession>A0A0V1PW50</accession>
<dbReference type="Pfam" id="PF00106">
    <property type="entry name" value="adh_short"/>
    <property type="match status" value="1"/>
</dbReference>
<dbReference type="InterPro" id="IPR002347">
    <property type="entry name" value="SDR_fam"/>
</dbReference>
<dbReference type="EMBL" id="LMYN01000086">
    <property type="protein sequence ID" value="KSA00471.1"/>
    <property type="molecule type" value="Genomic_DNA"/>
</dbReference>
<dbReference type="GO" id="GO:0016491">
    <property type="term" value="F:oxidoreductase activity"/>
    <property type="evidence" value="ECO:0007669"/>
    <property type="project" value="UniProtKB-KW"/>
</dbReference>
<sequence length="296" mass="32405">MKVDNSVQWKYQDPNTIDFKPLNVAVIGGTGGIGRAISRLLALSGANVFVVGQTFRDSDVKGINFIKGDLSSIAEAKRIAKELPQDKLDIAIFTAGIFASSKREETGEGLERDMAVSYLNRLAMIRTIAPTFEKSKSELGFNKRIFIMGFPGNDQLGTIDNLNQEKSYGTMQAHMNTVAGNEALVVDLAERYKYVGFYGLNPGLIRTNIRSNLFGNGILHTVAESLIGWFNQSADDYAKKIVPLFVSPDIENHSGAMFNNKGQAVLGSKGFTKEYAKDFIAKSEVLLKSKGLDTES</sequence>
<evidence type="ECO:0000256" key="1">
    <source>
        <dbReference type="ARBA" id="ARBA00023002"/>
    </source>
</evidence>
<gene>
    <name evidence="2" type="ORF">AC631_03748</name>
</gene>
<dbReference type="PANTHER" id="PTHR47534">
    <property type="entry name" value="YALI0E05731P"/>
    <property type="match status" value="1"/>
</dbReference>
<keyword evidence="1" id="KW-0560">Oxidoreductase</keyword>
<reference evidence="2 3" key="1">
    <citation type="submission" date="2015-11" db="EMBL/GenBank/DDBJ databases">
        <title>The genome of Debaryomyces fabryi.</title>
        <authorList>
            <person name="Tafer H."/>
            <person name="Lopandic K."/>
        </authorList>
    </citation>
    <scope>NUCLEOTIDE SEQUENCE [LARGE SCALE GENOMIC DNA]</scope>
    <source>
        <strain evidence="2 3">CBS 789</strain>
    </source>
</reference>